<accession>A0ABY2HEA7</accession>
<comment type="caution">
    <text evidence="2">The sequence shown here is derived from an EMBL/GenBank/DDBJ whole genome shotgun (WGS) entry which is preliminary data.</text>
</comment>
<evidence type="ECO:0000313" key="3">
    <source>
        <dbReference type="Proteomes" id="UP001642720"/>
    </source>
</evidence>
<feature type="compositionally biased region" description="Low complexity" evidence="1">
    <location>
        <begin position="114"/>
        <end position="123"/>
    </location>
</feature>
<sequence>MDRRPIKARADHASHWRGPALGLNQPVTGVKSALAPPPLKSYLRIFPRPLSRSLAHSSPPSTNHPAVARPAALPCPTNEQRKSKPVQRAKKGPFPPSRVQSHSIRPQGSKRNNHAASSLASHSDSTILVPIRSTQSRAPVAAASKGKPEKKGLKLTPVFAPGFSIFLWTEASGAFGLSESSSFFFSELLFSATQFFLPPGAGRERESLITSHHPSLLPLPIIHDPAAESRQSIRNPRLWN</sequence>
<dbReference type="EMBL" id="PPTA01000002">
    <property type="protein sequence ID" value="TFB05650.1"/>
    <property type="molecule type" value="Genomic_DNA"/>
</dbReference>
<dbReference type="Proteomes" id="UP001642720">
    <property type="component" value="Unassembled WGS sequence"/>
</dbReference>
<organism evidence="2 3">
    <name type="scientific">Trichoderma ghanense</name>
    <dbReference type="NCBI Taxonomy" id="65468"/>
    <lineage>
        <taxon>Eukaryota</taxon>
        <taxon>Fungi</taxon>
        <taxon>Dikarya</taxon>
        <taxon>Ascomycota</taxon>
        <taxon>Pezizomycotina</taxon>
        <taxon>Sordariomycetes</taxon>
        <taxon>Hypocreomycetidae</taxon>
        <taxon>Hypocreales</taxon>
        <taxon>Hypocreaceae</taxon>
        <taxon>Trichoderma</taxon>
    </lineage>
</organism>
<feature type="region of interest" description="Disordered" evidence="1">
    <location>
        <begin position="51"/>
        <end position="123"/>
    </location>
</feature>
<gene>
    <name evidence="2" type="ORF">CCMA1212_001781</name>
</gene>
<feature type="compositionally biased region" description="Basic and acidic residues" evidence="1">
    <location>
        <begin position="1"/>
        <end position="14"/>
    </location>
</feature>
<reference evidence="2 3" key="1">
    <citation type="submission" date="2018-01" db="EMBL/GenBank/DDBJ databases">
        <title>Genome characterization of the sugarcane-associated fungus Trichoderma ghanense CCMA-1212 and their application in lignocelulose bioconversion.</title>
        <authorList>
            <person name="Steindorff A.S."/>
            <person name="Mendes T.D."/>
            <person name="Vilela E.S.D."/>
            <person name="Rodrigues D.S."/>
            <person name="Formighieri E.F."/>
            <person name="Melo I.S."/>
            <person name="Favaro L.C.L."/>
        </authorList>
    </citation>
    <scope>NUCLEOTIDE SEQUENCE [LARGE SCALE GENOMIC DNA]</scope>
    <source>
        <strain evidence="2 3">CCMA-1212</strain>
    </source>
</reference>
<dbReference type="RefSeq" id="XP_073561851.1">
    <property type="nucleotide sequence ID" value="XM_073699196.1"/>
</dbReference>
<evidence type="ECO:0000256" key="1">
    <source>
        <dbReference type="SAM" id="MobiDB-lite"/>
    </source>
</evidence>
<feature type="region of interest" description="Disordered" evidence="1">
    <location>
        <begin position="1"/>
        <end position="34"/>
    </location>
</feature>
<feature type="compositionally biased region" description="Polar residues" evidence="1">
    <location>
        <begin position="98"/>
        <end position="110"/>
    </location>
</feature>
<evidence type="ECO:0000313" key="2">
    <source>
        <dbReference type="EMBL" id="TFB05650.1"/>
    </source>
</evidence>
<keyword evidence="3" id="KW-1185">Reference proteome</keyword>
<dbReference type="GeneID" id="300573646"/>
<proteinExistence type="predicted"/>
<feature type="compositionally biased region" description="Polar residues" evidence="1">
    <location>
        <begin position="54"/>
        <end position="64"/>
    </location>
</feature>
<name>A0ABY2HEA7_9HYPO</name>
<protein>
    <submittedName>
        <fullName evidence="2">Uncharacterized protein</fullName>
    </submittedName>
</protein>